<keyword evidence="15" id="KW-0969">Cilium</keyword>
<dbReference type="GO" id="GO:0005886">
    <property type="term" value="C:plasma membrane"/>
    <property type="evidence" value="ECO:0007669"/>
    <property type="project" value="UniProtKB-SubCell"/>
</dbReference>
<dbReference type="NCBIfam" id="TIGR00328">
    <property type="entry name" value="flhB"/>
    <property type="match status" value="1"/>
</dbReference>
<keyword evidence="5 13" id="KW-1003">Cell membrane</keyword>
<evidence type="ECO:0000256" key="6">
    <source>
        <dbReference type="ARBA" id="ARBA00022692"/>
    </source>
</evidence>
<comment type="function">
    <text evidence="12 13">Required for formation of the rod structure in the basal body of the flagellar apparatus. Together with FliI and FliH, may constitute the export apparatus of flagellin.</text>
</comment>
<keyword evidence="10 13" id="KW-0472">Membrane</keyword>
<dbReference type="SUPFAM" id="SSF160544">
    <property type="entry name" value="EscU C-terminal domain-like"/>
    <property type="match status" value="1"/>
</dbReference>
<evidence type="ECO:0000313" key="16">
    <source>
        <dbReference type="Proteomes" id="UP001225378"/>
    </source>
</evidence>
<keyword evidence="7 13" id="KW-1005">Bacterial flagellum biogenesis</keyword>
<proteinExistence type="inferred from homology"/>
<evidence type="ECO:0000256" key="3">
    <source>
        <dbReference type="ARBA" id="ARBA00021622"/>
    </source>
</evidence>
<dbReference type="PRINTS" id="PR00950">
    <property type="entry name" value="TYPE3IMSPROT"/>
</dbReference>
<keyword evidence="11 13" id="KW-1006">Bacterial flagellum protein export</keyword>
<dbReference type="Pfam" id="PF01312">
    <property type="entry name" value="Bac_export_2"/>
    <property type="match status" value="1"/>
</dbReference>
<feature type="transmembrane region" description="Helical" evidence="13">
    <location>
        <begin position="36"/>
        <end position="58"/>
    </location>
</feature>
<keyword evidence="16" id="KW-1185">Reference proteome</keyword>
<feature type="transmembrane region" description="Helical" evidence="13">
    <location>
        <begin position="189"/>
        <end position="214"/>
    </location>
</feature>
<evidence type="ECO:0000256" key="8">
    <source>
        <dbReference type="ARBA" id="ARBA00022927"/>
    </source>
</evidence>
<keyword evidence="15" id="KW-0282">Flagellum</keyword>
<dbReference type="InterPro" id="IPR006135">
    <property type="entry name" value="T3SS_substrate_exporter"/>
</dbReference>
<dbReference type="PANTHER" id="PTHR30531">
    <property type="entry name" value="FLAGELLAR BIOSYNTHETIC PROTEIN FLHB"/>
    <property type="match status" value="1"/>
</dbReference>
<evidence type="ECO:0000256" key="5">
    <source>
        <dbReference type="ARBA" id="ARBA00022475"/>
    </source>
</evidence>
<sequence>MAEDSGQDKSEEPTSKRLEDARKKGQVPRSKELDTFVSLITSSVLFIFMGGYMARGLAEIMKRQFRLSREVIFDPSSPLSHFGRSMSDGILLIAPFALVLAVAALITPMLMGGWNFSGEAMQPKLSKFNPLKGLKKIFGIQGLVELLKALLKVTLVFIVAGALFNVYRDELVAMNNLPVDRAIYRSADIIVRCLLILSSALLLVVLVDVPYQLWNNKRQLKMTKQEVKDENKESEGSPEVKGRVRRMQMEISQRRMMDEVPKADVIVTNPSHFAVALKYDQNGSGAPVLVAKGVDLIAAQIRNAALAADVPLVAAPPLARALYYSTDLNEEIPQGLFLAVAQVLAYVFQLKAASENGWEKPYPPADVPVPDEFRQS</sequence>
<keyword evidence="9 13" id="KW-1133">Transmembrane helix</keyword>
<organism evidence="15 16">
    <name type="scientific">Methylomarinum roseum</name>
    <dbReference type="NCBI Taxonomy" id="3067653"/>
    <lineage>
        <taxon>Bacteria</taxon>
        <taxon>Pseudomonadati</taxon>
        <taxon>Pseudomonadota</taxon>
        <taxon>Gammaproteobacteria</taxon>
        <taxon>Methylococcales</taxon>
        <taxon>Methylococcaceae</taxon>
        <taxon>Methylomarinum</taxon>
    </lineage>
</organism>
<dbReference type="RefSeq" id="WP_349431689.1">
    <property type="nucleotide sequence ID" value="NZ_CP157743.1"/>
</dbReference>
<gene>
    <name evidence="13 15" type="primary">flhB</name>
    <name evidence="15" type="ORF">Q9L42_019765</name>
</gene>
<keyword evidence="15" id="KW-0966">Cell projection</keyword>
<evidence type="ECO:0000256" key="10">
    <source>
        <dbReference type="ARBA" id="ARBA00023136"/>
    </source>
</evidence>
<evidence type="ECO:0000256" key="14">
    <source>
        <dbReference type="SAM" id="MobiDB-lite"/>
    </source>
</evidence>
<dbReference type="Gene3D" id="3.40.1690.10">
    <property type="entry name" value="secretion proteins EscU"/>
    <property type="match status" value="1"/>
</dbReference>
<name>A0AAU7NU66_9GAMM</name>
<feature type="region of interest" description="Disordered" evidence="14">
    <location>
        <begin position="1"/>
        <end position="26"/>
    </location>
</feature>
<dbReference type="InterPro" id="IPR029025">
    <property type="entry name" value="T3SS_substrate_exporter_C"/>
</dbReference>
<evidence type="ECO:0000256" key="9">
    <source>
        <dbReference type="ARBA" id="ARBA00022989"/>
    </source>
</evidence>
<comment type="similarity">
    <text evidence="2 13">Belongs to the type III secretion exporter family.</text>
</comment>
<comment type="subcellular location">
    <subcellularLocation>
        <location evidence="1">Cell membrane</location>
        <topology evidence="1">Multi-pass membrane protein</topology>
    </subcellularLocation>
</comment>
<dbReference type="Proteomes" id="UP001225378">
    <property type="component" value="Chromosome"/>
</dbReference>
<evidence type="ECO:0000256" key="2">
    <source>
        <dbReference type="ARBA" id="ARBA00010690"/>
    </source>
</evidence>
<dbReference type="KEGG" id="mech:Q9L42_019765"/>
<evidence type="ECO:0000256" key="7">
    <source>
        <dbReference type="ARBA" id="ARBA00022795"/>
    </source>
</evidence>
<evidence type="ECO:0000256" key="4">
    <source>
        <dbReference type="ARBA" id="ARBA00022448"/>
    </source>
</evidence>
<evidence type="ECO:0000313" key="15">
    <source>
        <dbReference type="EMBL" id="XBS20551.1"/>
    </source>
</evidence>
<accession>A0AAU7NU66</accession>
<protein>
    <recommendedName>
        <fullName evidence="3 13">Flagellar biosynthetic protein FlhB</fullName>
    </recommendedName>
</protein>
<dbReference type="Gene3D" id="6.10.250.2080">
    <property type="match status" value="1"/>
</dbReference>
<dbReference type="GO" id="GO:0044780">
    <property type="term" value="P:bacterial-type flagellum assembly"/>
    <property type="evidence" value="ECO:0007669"/>
    <property type="project" value="InterPro"/>
</dbReference>
<dbReference type="PANTHER" id="PTHR30531:SF12">
    <property type="entry name" value="FLAGELLAR BIOSYNTHETIC PROTEIN FLHB"/>
    <property type="match status" value="1"/>
</dbReference>
<dbReference type="InterPro" id="IPR006136">
    <property type="entry name" value="FlhB"/>
</dbReference>
<reference evidence="15 16" key="1">
    <citation type="journal article" date="2024" name="Microbiology">
        <title>Methylomarinum rosea sp. nov., a novel halophilic methanotrophic bacterium from the hypersaline Lake Elton.</title>
        <authorList>
            <person name="Suleimanov R.Z."/>
            <person name="Oshkin I.Y."/>
            <person name="Danilova O.V."/>
            <person name="Suzina N.E."/>
            <person name="Dedysh S.N."/>
        </authorList>
    </citation>
    <scope>NUCLEOTIDE SEQUENCE [LARGE SCALE GENOMIC DNA]</scope>
    <source>
        <strain evidence="15 16">Ch1-1</strain>
    </source>
</reference>
<dbReference type="GO" id="GO:0009306">
    <property type="term" value="P:protein secretion"/>
    <property type="evidence" value="ECO:0007669"/>
    <property type="project" value="InterPro"/>
</dbReference>
<evidence type="ECO:0000256" key="1">
    <source>
        <dbReference type="ARBA" id="ARBA00004651"/>
    </source>
</evidence>
<evidence type="ECO:0000256" key="12">
    <source>
        <dbReference type="ARBA" id="ARBA00025078"/>
    </source>
</evidence>
<feature type="transmembrane region" description="Helical" evidence="13">
    <location>
        <begin position="149"/>
        <end position="168"/>
    </location>
</feature>
<feature type="transmembrane region" description="Helical" evidence="13">
    <location>
        <begin position="90"/>
        <end position="111"/>
    </location>
</feature>
<evidence type="ECO:0000256" key="11">
    <source>
        <dbReference type="ARBA" id="ARBA00023225"/>
    </source>
</evidence>
<evidence type="ECO:0000256" key="13">
    <source>
        <dbReference type="RuleBase" id="RU364091"/>
    </source>
</evidence>
<keyword evidence="8 13" id="KW-0653">Protein transport</keyword>
<dbReference type="AlphaFoldDB" id="A0AAU7NU66"/>
<keyword evidence="6 13" id="KW-0812">Transmembrane</keyword>
<dbReference type="EMBL" id="CP157743">
    <property type="protein sequence ID" value="XBS20551.1"/>
    <property type="molecule type" value="Genomic_DNA"/>
</dbReference>
<keyword evidence="4 13" id="KW-0813">Transport</keyword>